<dbReference type="SUPFAM" id="SSF101941">
    <property type="entry name" value="NAC domain"/>
    <property type="match status" value="1"/>
</dbReference>
<dbReference type="InterPro" id="IPR036093">
    <property type="entry name" value="NAC_dom_sf"/>
</dbReference>
<sequence length="182" mass="20598">MARAVASGSSGGGGGQPFDPTAEDIVNRYLPLRRALRCDALPRQVHDADVYGAHPALLASVYPAANEREDDEEARRASRRTEWWMDEYRFGPDFPYGELPAPMARGEDEELVVYKVYPRLGIVWSYAVSTFIASLQHVFRSHVCSRQKDYNRQLISANCYHKDDIIDVQGVSHGHRIAITRY</sequence>
<name>B9FG26_ORYSJ</name>
<dbReference type="GO" id="GO:0006355">
    <property type="term" value="P:regulation of DNA-templated transcription"/>
    <property type="evidence" value="ECO:0007669"/>
    <property type="project" value="InterPro"/>
</dbReference>
<evidence type="ECO:0000313" key="2">
    <source>
        <dbReference type="EMBL" id="EEE61310.1"/>
    </source>
</evidence>
<organism evidence="2">
    <name type="scientific">Oryza sativa subsp. japonica</name>
    <name type="common">Rice</name>
    <dbReference type="NCBI Taxonomy" id="39947"/>
    <lineage>
        <taxon>Eukaryota</taxon>
        <taxon>Viridiplantae</taxon>
        <taxon>Streptophyta</taxon>
        <taxon>Embryophyta</taxon>
        <taxon>Tracheophyta</taxon>
        <taxon>Spermatophyta</taxon>
        <taxon>Magnoliopsida</taxon>
        <taxon>Liliopsida</taxon>
        <taxon>Poales</taxon>
        <taxon>Poaceae</taxon>
        <taxon>BOP clade</taxon>
        <taxon>Oryzoideae</taxon>
        <taxon>Oryzeae</taxon>
        <taxon>Oryzinae</taxon>
        <taxon>Oryza</taxon>
        <taxon>Oryza sativa</taxon>
    </lineage>
</organism>
<reference evidence="2" key="1">
    <citation type="journal article" date="2005" name="PLoS Biol.">
        <title>The genomes of Oryza sativa: a history of duplications.</title>
        <authorList>
            <person name="Yu J."/>
            <person name="Wang J."/>
            <person name="Lin W."/>
            <person name="Li S."/>
            <person name="Li H."/>
            <person name="Zhou J."/>
            <person name="Ni P."/>
            <person name="Dong W."/>
            <person name="Hu S."/>
            <person name="Zeng C."/>
            <person name="Zhang J."/>
            <person name="Zhang Y."/>
            <person name="Li R."/>
            <person name="Xu Z."/>
            <person name="Li S."/>
            <person name="Li X."/>
            <person name="Zheng H."/>
            <person name="Cong L."/>
            <person name="Lin L."/>
            <person name="Yin J."/>
            <person name="Geng J."/>
            <person name="Li G."/>
            <person name="Shi J."/>
            <person name="Liu J."/>
            <person name="Lv H."/>
            <person name="Li J."/>
            <person name="Wang J."/>
            <person name="Deng Y."/>
            <person name="Ran L."/>
            <person name="Shi X."/>
            <person name="Wang X."/>
            <person name="Wu Q."/>
            <person name="Li C."/>
            <person name="Ren X."/>
            <person name="Wang J."/>
            <person name="Wang X."/>
            <person name="Li D."/>
            <person name="Liu D."/>
            <person name="Zhang X."/>
            <person name="Ji Z."/>
            <person name="Zhao W."/>
            <person name="Sun Y."/>
            <person name="Zhang Z."/>
            <person name="Bao J."/>
            <person name="Han Y."/>
            <person name="Dong L."/>
            <person name="Ji J."/>
            <person name="Chen P."/>
            <person name="Wu S."/>
            <person name="Liu J."/>
            <person name="Xiao Y."/>
            <person name="Bu D."/>
            <person name="Tan J."/>
            <person name="Yang L."/>
            <person name="Ye C."/>
            <person name="Zhang J."/>
            <person name="Xu J."/>
            <person name="Zhou Y."/>
            <person name="Yu Y."/>
            <person name="Zhang B."/>
            <person name="Zhuang S."/>
            <person name="Wei H."/>
            <person name="Liu B."/>
            <person name="Lei M."/>
            <person name="Yu H."/>
            <person name="Li Y."/>
            <person name="Xu H."/>
            <person name="Wei S."/>
            <person name="He X."/>
            <person name="Fang L."/>
            <person name="Zhang Z."/>
            <person name="Zhang Y."/>
            <person name="Huang X."/>
            <person name="Su Z."/>
            <person name="Tong W."/>
            <person name="Li J."/>
            <person name="Tong Z."/>
            <person name="Li S."/>
            <person name="Ye J."/>
            <person name="Wang L."/>
            <person name="Fang L."/>
            <person name="Lei T."/>
            <person name="Chen C."/>
            <person name="Chen H."/>
            <person name="Xu Z."/>
            <person name="Li H."/>
            <person name="Huang H."/>
            <person name="Zhang F."/>
            <person name="Xu H."/>
            <person name="Li N."/>
            <person name="Zhao C."/>
            <person name="Li S."/>
            <person name="Dong L."/>
            <person name="Huang Y."/>
            <person name="Li L."/>
            <person name="Xi Y."/>
            <person name="Qi Q."/>
            <person name="Li W."/>
            <person name="Zhang B."/>
            <person name="Hu W."/>
            <person name="Zhang Y."/>
            <person name="Tian X."/>
            <person name="Jiao Y."/>
            <person name="Liang X."/>
            <person name="Jin J."/>
            <person name="Gao L."/>
            <person name="Zheng W."/>
            <person name="Hao B."/>
            <person name="Liu S."/>
            <person name="Wang W."/>
            <person name="Yuan L."/>
            <person name="Cao M."/>
            <person name="McDermott J."/>
            <person name="Samudrala R."/>
            <person name="Wang J."/>
            <person name="Wong G.K."/>
            <person name="Yang H."/>
        </authorList>
    </citation>
    <scope>NUCLEOTIDE SEQUENCE [LARGE SCALE GENOMIC DNA]</scope>
</reference>
<protein>
    <submittedName>
        <fullName evidence="2">Uncharacterized protein</fullName>
    </submittedName>
</protein>
<dbReference type="AlphaFoldDB" id="B9FG26"/>
<accession>B9FG26</accession>
<reference evidence="2" key="2">
    <citation type="submission" date="2008-12" db="EMBL/GenBank/DDBJ databases">
        <title>Improved gene annotation of the rice (Oryza sativa) genomes.</title>
        <authorList>
            <person name="Wang J."/>
            <person name="Li R."/>
            <person name="Fan W."/>
            <person name="Huang Q."/>
            <person name="Zhang J."/>
            <person name="Zhou Y."/>
            <person name="Hu Y."/>
            <person name="Zi S."/>
            <person name="Li J."/>
            <person name="Ni P."/>
            <person name="Zheng H."/>
            <person name="Zhang Y."/>
            <person name="Zhao M."/>
            <person name="Hao Q."/>
            <person name="McDermott J."/>
            <person name="Samudrala R."/>
            <person name="Kristiansen K."/>
            <person name="Wong G.K.-S."/>
        </authorList>
    </citation>
    <scope>NUCLEOTIDE SEQUENCE</scope>
</reference>
<dbReference type="EMBL" id="CM000141">
    <property type="protein sequence ID" value="EEE61310.1"/>
    <property type="molecule type" value="Genomic_DNA"/>
</dbReference>
<dbReference type="Proteomes" id="UP000007752">
    <property type="component" value="Chromosome 4"/>
</dbReference>
<feature type="region of interest" description="Disordered" evidence="1">
    <location>
        <begin position="1"/>
        <end position="20"/>
    </location>
</feature>
<proteinExistence type="predicted"/>
<dbReference type="GO" id="GO:0003677">
    <property type="term" value="F:DNA binding"/>
    <property type="evidence" value="ECO:0007669"/>
    <property type="project" value="InterPro"/>
</dbReference>
<evidence type="ECO:0000256" key="1">
    <source>
        <dbReference type="SAM" id="MobiDB-lite"/>
    </source>
</evidence>
<gene>
    <name evidence="2" type="ORF">OsJ_15410</name>
</gene>